<keyword evidence="4" id="KW-1185">Reference proteome</keyword>
<evidence type="ECO:0000256" key="1">
    <source>
        <dbReference type="ARBA" id="ARBA00022729"/>
    </source>
</evidence>
<dbReference type="Pfam" id="PF01522">
    <property type="entry name" value="Polysacc_deac_1"/>
    <property type="match status" value="1"/>
</dbReference>
<protein>
    <recommendedName>
        <fullName evidence="2">NodB homology domain-containing protein</fullName>
    </recommendedName>
</protein>
<dbReference type="EMBL" id="BMYS01000015">
    <property type="protein sequence ID" value="GGW90255.1"/>
    <property type="molecule type" value="Genomic_DNA"/>
</dbReference>
<dbReference type="Proteomes" id="UP000608345">
    <property type="component" value="Unassembled WGS sequence"/>
</dbReference>
<gene>
    <name evidence="3" type="ORF">GCM10011450_20610</name>
</gene>
<dbReference type="GO" id="GO:0005975">
    <property type="term" value="P:carbohydrate metabolic process"/>
    <property type="evidence" value="ECO:0007669"/>
    <property type="project" value="InterPro"/>
</dbReference>
<reference evidence="3" key="1">
    <citation type="journal article" date="2014" name="Int. J. Syst. Evol. Microbiol.">
        <title>Complete genome sequence of Corynebacterium casei LMG S-19264T (=DSM 44701T), isolated from a smear-ripened cheese.</title>
        <authorList>
            <consortium name="US DOE Joint Genome Institute (JGI-PGF)"/>
            <person name="Walter F."/>
            <person name="Albersmeier A."/>
            <person name="Kalinowski J."/>
            <person name="Ruckert C."/>
        </authorList>
    </citation>
    <scope>NUCLEOTIDE SEQUENCE</scope>
    <source>
        <strain evidence="3">KCTC 23732</strain>
    </source>
</reference>
<dbReference type="PROSITE" id="PS51677">
    <property type="entry name" value="NODB"/>
    <property type="match status" value="1"/>
</dbReference>
<dbReference type="InterPro" id="IPR002509">
    <property type="entry name" value="NODB_dom"/>
</dbReference>
<sequence length="291" mass="32668">MGSKNARSVPVLMYHHITPSSGQITTSPENFDSQMAALVANGYTSLTADQFAGYLKGEAVPEKSVLITFDDGYLDNYVYAHPILQKHGMHAVMFLVTHWAGQGEPRPVYGSGNPLPACPSHHECSAIVAAGKANDIAVRWSEVRAMEAAGTFEIHCHTHTHTRWDLNCDRTGKRKGIANDLQQSRAALLQELNKDTPHLCWPQGYFDDDYIQAAQALGFSVFYTTDAYGFNVVGGDPKHIYRIAVRNKPGAWLMHRIGIAKNPYWGPLYNRWKKFRKQRRRARELRRASKA</sequence>
<dbReference type="GO" id="GO:0016810">
    <property type="term" value="F:hydrolase activity, acting on carbon-nitrogen (but not peptide) bonds"/>
    <property type="evidence" value="ECO:0007669"/>
    <property type="project" value="InterPro"/>
</dbReference>
<dbReference type="SUPFAM" id="SSF88713">
    <property type="entry name" value="Glycoside hydrolase/deacetylase"/>
    <property type="match status" value="1"/>
</dbReference>
<evidence type="ECO:0000259" key="2">
    <source>
        <dbReference type="PROSITE" id="PS51677"/>
    </source>
</evidence>
<dbReference type="AlphaFoldDB" id="A0A918JPD9"/>
<proteinExistence type="predicted"/>
<reference evidence="3" key="2">
    <citation type="submission" date="2020-09" db="EMBL/GenBank/DDBJ databases">
        <authorList>
            <person name="Sun Q."/>
            <person name="Kim S."/>
        </authorList>
    </citation>
    <scope>NUCLEOTIDE SEQUENCE</scope>
    <source>
        <strain evidence="3">KCTC 23732</strain>
    </source>
</reference>
<dbReference type="RefSeq" id="WP_189385414.1">
    <property type="nucleotide sequence ID" value="NZ_BAABFY010000050.1"/>
</dbReference>
<dbReference type="CDD" id="cd10969">
    <property type="entry name" value="CE4_Ecf1_like_5s"/>
    <property type="match status" value="1"/>
</dbReference>
<dbReference type="InterPro" id="IPR051398">
    <property type="entry name" value="Polysacch_Deacetylase"/>
</dbReference>
<dbReference type="Gene3D" id="3.20.20.370">
    <property type="entry name" value="Glycoside hydrolase/deacetylase"/>
    <property type="match status" value="1"/>
</dbReference>
<dbReference type="PANTHER" id="PTHR34216:SF13">
    <property type="entry name" value="XYLANASE_CHITIN DEACETYLASE"/>
    <property type="match status" value="1"/>
</dbReference>
<dbReference type="InterPro" id="IPR011330">
    <property type="entry name" value="Glyco_hydro/deAcase_b/a-brl"/>
</dbReference>
<comment type="caution">
    <text evidence="3">The sequence shown here is derived from an EMBL/GenBank/DDBJ whole genome shotgun (WGS) entry which is preliminary data.</text>
</comment>
<evidence type="ECO:0000313" key="3">
    <source>
        <dbReference type="EMBL" id="GGW90255.1"/>
    </source>
</evidence>
<keyword evidence="1" id="KW-0732">Signal</keyword>
<feature type="domain" description="NodB homology" evidence="2">
    <location>
        <begin position="63"/>
        <end position="291"/>
    </location>
</feature>
<dbReference type="PANTHER" id="PTHR34216">
    <property type="match status" value="1"/>
</dbReference>
<organism evidence="3 4">
    <name type="scientific">Advenella faeciporci</name>
    <dbReference type="NCBI Taxonomy" id="797535"/>
    <lineage>
        <taxon>Bacteria</taxon>
        <taxon>Pseudomonadati</taxon>
        <taxon>Pseudomonadota</taxon>
        <taxon>Betaproteobacteria</taxon>
        <taxon>Burkholderiales</taxon>
        <taxon>Alcaligenaceae</taxon>
    </lineage>
</organism>
<accession>A0A918JPD9</accession>
<name>A0A918JPD9_9BURK</name>
<evidence type="ECO:0000313" key="4">
    <source>
        <dbReference type="Proteomes" id="UP000608345"/>
    </source>
</evidence>